<dbReference type="Proteomes" id="UP001432027">
    <property type="component" value="Unassembled WGS sequence"/>
</dbReference>
<organism evidence="1 2">
    <name type="scientific">Pristionchus entomophagus</name>
    <dbReference type="NCBI Taxonomy" id="358040"/>
    <lineage>
        <taxon>Eukaryota</taxon>
        <taxon>Metazoa</taxon>
        <taxon>Ecdysozoa</taxon>
        <taxon>Nematoda</taxon>
        <taxon>Chromadorea</taxon>
        <taxon>Rhabditida</taxon>
        <taxon>Rhabditina</taxon>
        <taxon>Diplogasteromorpha</taxon>
        <taxon>Diplogasteroidea</taxon>
        <taxon>Neodiplogasteridae</taxon>
        <taxon>Pristionchus</taxon>
    </lineage>
</organism>
<sequence>MFFEINFETQLTSLIQLLENFPNSKYAMRLGFLPDTEALLAIPPMESLRIIPKISSETFFKLLAIHKNIDFGAPGNFLDKWEDILQIMSADSCERTLKMTEMKTEMRKWLRNIGFTEFSSAGDVCGE</sequence>
<feature type="non-terminal residue" evidence="1">
    <location>
        <position position="127"/>
    </location>
</feature>
<dbReference type="EMBL" id="BTSX01000001">
    <property type="protein sequence ID" value="GMS78684.1"/>
    <property type="molecule type" value="Genomic_DNA"/>
</dbReference>
<evidence type="ECO:0000313" key="2">
    <source>
        <dbReference type="Proteomes" id="UP001432027"/>
    </source>
</evidence>
<dbReference type="AlphaFoldDB" id="A0AAV5SF73"/>
<accession>A0AAV5SF73</accession>
<evidence type="ECO:0000313" key="1">
    <source>
        <dbReference type="EMBL" id="GMS78684.1"/>
    </source>
</evidence>
<keyword evidence="2" id="KW-1185">Reference proteome</keyword>
<gene>
    <name evidence="1" type="ORF">PENTCL1PPCAC_859</name>
</gene>
<proteinExistence type="predicted"/>
<reference evidence="1" key="1">
    <citation type="submission" date="2023-10" db="EMBL/GenBank/DDBJ databases">
        <title>Genome assembly of Pristionchus species.</title>
        <authorList>
            <person name="Yoshida K."/>
            <person name="Sommer R.J."/>
        </authorList>
    </citation>
    <scope>NUCLEOTIDE SEQUENCE</scope>
    <source>
        <strain evidence="1">RS0144</strain>
    </source>
</reference>
<name>A0AAV5SF73_9BILA</name>
<comment type="caution">
    <text evidence="1">The sequence shown here is derived from an EMBL/GenBank/DDBJ whole genome shotgun (WGS) entry which is preliminary data.</text>
</comment>
<protein>
    <submittedName>
        <fullName evidence="1">Uncharacterized protein</fullName>
    </submittedName>
</protein>